<keyword evidence="6 14" id="KW-0547">Nucleotide-binding</keyword>
<dbReference type="GO" id="GO:0005524">
    <property type="term" value="F:ATP binding"/>
    <property type="evidence" value="ECO:0007669"/>
    <property type="project" value="UniProtKB-KW"/>
</dbReference>
<dbReference type="InterPro" id="IPR016059">
    <property type="entry name" value="DNA_ligase_ATP-dep_CS"/>
</dbReference>
<evidence type="ECO:0000256" key="9">
    <source>
        <dbReference type="ARBA" id="ARBA00023172"/>
    </source>
</evidence>
<dbReference type="GO" id="GO:0071897">
    <property type="term" value="P:DNA biosynthetic process"/>
    <property type="evidence" value="ECO:0007669"/>
    <property type="project" value="InterPro"/>
</dbReference>
<accession>A0A0V0J934</accession>
<dbReference type="NCBIfam" id="TIGR00574">
    <property type="entry name" value="dnl1"/>
    <property type="match status" value="1"/>
</dbReference>
<keyword evidence="7 14" id="KW-0227">DNA damage</keyword>
<dbReference type="Gene3D" id="1.10.3260.10">
    <property type="entry name" value="DNA ligase, ATP-dependent, N-terminal domain"/>
    <property type="match status" value="1"/>
</dbReference>
<evidence type="ECO:0000313" key="19">
    <source>
        <dbReference type="EMBL" id="JAP62296.1"/>
    </source>
</evidence>
<dbReference type="Pfam" id="PF04675">
    <property type="entry name" value="DNA_ligase_A_N"/>
    <property type="match status" value="1"/>
</dbReference>
<dbReference type="InterPro" id="IPR012340">
    <property type="entry name" value="NA-bd_OB-fold"/>
</dbReference>
<keyword evidence="12" id="KW-0131">Cell cycle</keyword>
<dbReference type="PROSITE" id="PS00333">
    <property type="entry name" value="DNA_LIGASE_A2"/>
    <property type="match status" value="1"/>
</dbReference>
<dbReference type="Gene3D" id="2.40.50.140">
    <property type="entry name" value="Nucleic acid-binding proteins"/>
    <property type="match status" value="1"/>
</dbReference>
<proteinExistence type="inferred from homology"/>
<feature type="chain" id="PRO_5006866765" description="DNA ligase" evidence="17">
    <location>
        <begin position="18"/>
        <end position="885"/>
    </location>
</feature>
<dbReference type="PROSITE" id="PS00697">
    <property type="entry name" value="DNA_LIGASE_A1"/>
    <property type="match status" value="1"/>
</dbReference>
<gene>
    <name evidence="19" type="primary">DNLI1</name>
    <name evidence="19" type="ORF">TR165591</name>
</gene>
<reference evidence="19" key="1">
    <citation type="submission" date="2016-01" db="EMBL/GenBank/DDBJ databases">
        <title>Reference transcriptome for the parasite Schistocephalus solidus: insights into the molecular evolution of parasitism.</title>
        <authorList>
            <person name="Hebert F.O."/>
            <person name="Grambauer S."/>
            <person name="Barber I."/>
            <person name="Landry C.R."/>
            <person name="Aubin-Horth N."/>
        </authorList>
    </citation>
    <scope>NUCLEOTIDE SEQUENCE</scope>
</reference>
<dbReference type="GO" id="GO:0005739">
    <property type="term" value="C:mitochondrion"/>
    <property type="evidence" value="ECO:0007669"/>
    <property type="project" value="TreeGrafter"/>
</dbReference>
<evidence type="ECO:0000256" key="12">
    <source>
        <dbReference type="ARBA" id="ARBA00023306"/>
    </source>
</evidence>
<comment type="similarity">
    <text evidence="2 15">Belongs to the ATP-dependent DNA ligase family.</text>
</comment>
<evidence type="ECO:0000256" key="15">
    <source>
        <dbReference type="RuleBase" id="RU004196"/>
    </source>
</evidence>
<keyword evidence="4" id="KW-0132">Cell division</keyword>
<evidence type="ECO:0000256" key="2">
    <source>
        <dbReference type="ARBA" id="ARBA00007572"/>
    </source>
</evidence>
<dbReference type="SUPFAM" id="SSF50249">
    <property type="entry name" value="Nucleic acid-binding proteins"/>
    <property type="match status" value="1"/>
</dbReference>
<dbReference type="Gene3D" id="3.30.1490.70">
    <property type="match status" value="1"/>
</dbReference>
<keyword evidence="9 14" id="KW-0233">DNA recombination</keyword>
<dbReference type="EMBL" id="GEEE01000929">
    <property type="protein sequence ID" value="JAP62296.1"/>
    <property type="molecule type" value="Transcribed_RNA"/>
</dbReference>
<evidence type="ECO:0000256" key="16">
    <source>
        <dbReference type="SAM" id="MobiDB-lite"/>
    </source>
</evidence>
<comment type="catalytic activity">
    <reaction evidence="13 14">
        <text>ATP + (deoxyribonucleotide)n-3'-hydroxyl + 5'-phospho-(deoxyribonucleotide)m = (deoxyribonucleotide)n+m + AMP + diphosphate.</text>
        <dbReference type="EC" id="6.5.1.1"/>
    </reaction>
</comment>
<keyword evidence="11" id="KW-0539">Nucleus</keyword>
<dbReference type="CDD" id="cd07900">
    <property type="entry name" value="Adenylation_DNA_ligase_I_Euk"/>
    <property type="match status" value="1"/>
</dbReference>
<dbReference type="PANTHER" id="PTHR45674">
    <property type="entry name" value="DNA LIGASE 1/3 FAMILY MEMBER"/>
    <property type="match status" value="1"/>
</dbReference>
<feature type="signal peptide" evidence="17">
    <location>
        <begin position="1"/>
        <end position="17"/>
    </location>
</feature>
<evidence type="ECO:0000256" key="13">
    <source>
        <dbReference type="ARBA" id="ARBA00034003"/>
    </source>
</evidence>
<dbReference type="SUPFAM" id="SSF117018">
    <property type="entry name" value="ATP-dependent DNA ligase DNA-binding domain"/>
    <property type="match status" value="1"/>
</dbReference>
<evidence type="ECO:0000256" key="8">
    <source>
        <dbReference type="ARBA" id="ARBA00022840"/>
    </source>
</evidence>
<name>A0A0V0J934_SCHSO</name>
<dbReference type="InterPro" id="IPR012309">
    <property type="entry name" value="DNA_ligase_ATP-dep_C"/>
</dbReference>
<evidence type="ECO:0000259" key="18">
    <source>
        <dbReference type="PROSITE" id="PS50160"/>
    </source>
</evidence>
<protein>
    <recommendedName>
        <fullName evidence="14">DNA ligase</fullName>
        <ecNumber evidence="14">6.5.1.1</ecNumber>
    </recommendedName>
</protein>
<evidence type="ECO:0000256" key="7">
    <source>
        <dbReference type="ARBA" id="ARBA00022763"/>
    </source>
</evidence>
<evidence type="ECO:0000256" key="3">
    <source>
        <dbReference type="ARBA" id="ARBA00022598"/>
    </source>
</evidence>
<keyword evidence="8 14" id="KW-0067">ATP-binding</keyword>
<dbReference type="GO" id="GO:0051301">
    <property type="term" value="P:cell division"/>
    <property type="evidence" value="ECO:0007669"/>
    <property type="project" value="UniProtKB-KW"/>
</dbReference>
<dbReference type="GO" id="GO:0003910">
    <property type="term" value="F:DNA ligase (ATP) activity"/>
    <property type="evidence" value="ECO:0007669"/>
    <property type="project" value="UniProtKB-EC"/>
</dbReference>
<dbReference type="FunFam" id="3.30.470.30:FF:000002">
    <property type="entry name" value="DNA ligase"/>
    <property type="match status" value="1"/>
</dbReference>
<feature type="compositionally biased region" description="Polar residues" evidence="16">
    <location>
        <begin position="173"/>
        <end position="186"/>
    </location>
</feature>
<dbReference type="EC" id="6.5.1.1" evidence="14"/>
<evidence type="ECO:0000256" key="11">
    <source>
        <dbReference type="ARBA" id="ARBA00023242"/>
    </source>
</evidence>
<dbReference type="AlphaFoldDB" id="A0A0V0J934"/>
<feature type="domain" description="ATP-dependent DNA ligase family profile" evidence="18">
    <location>
        <begin position="616"/>
        <end position="752"/>
    </location>
</feature>
<dbReference type="Pfam" id="PF01068">
    <property type="entry name" value="DNA_ligase_A_M"/>
    <property type="match status" value="1"/>
</dbReference>
<comment type="subcellular location">
    <subcellularLocation>
        <location evidence="1">Nucleus</location>
    </subcellularLocation>
</comment>
<dbReference type="SUPFAM" id="SSF56091">
    <property type="entry name" value="DNA ligase/mRNA capping enzyme, catalytic domain"/>
    <property type="match status" value="1"/>
</dbReference>
<dbReference type="GO" id="GO:0006310">
    <property type="term" value="P:DNA recombination"/>
    <property type="evidence" value="ECO:0007669"/>
    <property type="project" value="UniProtKB-KW"/>
</dbReference>
<evidence type="ECO:0000256" key="10">
    <source>
        <dbReference type="ARBA" id="ARBA00023204"/>
    </source>
</evidence>
<organism evidence="19">
    <name type="scientific">Schistocephalus solidus</name>
    <name type="common">Tapeworm</name>
    <dbReference type="NCBI Taxonomy" id="70667"/>
    <lineage>
        <taxon>Eukaryota</taxon>
        <taxon>Metazoa</taxon>
        <taxon>Spiralia</taxon>
        <taxon>Lophotrochozoa</taxon>
        <taxon>Platyhelminthes</taxon>
        <taxon>Cestoda</taxon>
        <taxon>Eucestoda</taxon>
        <taxon>Diphyllobothriidea</taxon>
        <taxon>Diphyllobothriidae</taxon>
        <taxon>Schistocephalus</taxon>
    </lineage>
</organism>
<keyword evidence="5" id="KW-0235">DNA replication</keyword>
<dbReference type="GO" id="GO:1903461">
    <property type="term" value="P:Okazaki fragment processing involved in mitotic DNA replication"/>
    <property type="evidence" value="ECO:0007669"/>
    <property type="project" value="TreeGrafter"/>
</dbReference>
<feature type="region of interest" description="Disordered" evidence="16">
    <location>
        <begin position="85"/>
        <end position="122"/>
    </location>
</feature>
<sequence>CLCILFRSWRGMRIVRFFRLLQFLSVNSEPSVLRHFSTAILHRTRCLTFICSTSRLKMSQKSILSFFASKPERCDLLEIFSSRPASPPSPVAKGKRRRLTIVSDESSTDSTEQEPTSGTKTNSLAIKSECALQPLTCMGNIQTAVLSENMVDAKAHVNNQSPESKKDAKTSRKNTSPIHNSNPLDSLSAGVSSNCTSVDAFNPASENYNPISDACWTSGTNVPYIAFAKTLERIESTSSRLKIISVLSNFFRSVGILSPHELAMCINMSINRLGPSYEGLELGIGESILMKALAMTTGASNDRIKAEFLRLGDLGAVAEAVRSRQQTMFKPKPLTVFQVFGKLKEIANMSGHSAQTKKVKLIQSLLVACRECEAKYLIRSLQGKLRIGLAEQSVLAALGQAVATSPFHSIRSVLSSAAGALSPDLLDASKTCSSDAWKARLDTVVERVKQAYCQCPNYERIVESLLEDGPDTVHLRCCITPGVPLKPMLAHPTHGITEVLKRFDQSTFTCEYKYDGERAQIHLLPDASVHIYSRNQEDNTSKYPDISKSLMVSVLRGAKVNETACQLLRELGADASLDASVSSCILDSEAVAWDREAGQILPFQVLSTRKRKDVQEEDVKVRVCIYAFDLLYLNGVPLTEQPFRRRRELLQLVFPTIPGQFMFATSLDTSDTEEIARFMEESVKGNCEGLMVKTLDVGATYEIAKRSHNWLKLKKDYLDGVGDTLDLVVIGGFHGSGKRTGKYGGFLLACYNPEDEEYQTICKIGTGLKDEDLAEHSNFFKNHIIPAPKPYYQYTKSLVPDHWFEPVQVWEIKAADISISPAHKAAAGMADREKGLSLRFPRFLRVRDDKKPDDATTSTQVYEMYCNQDQIKNAEKPDLNEEDFY</sequence>
<evidence type="ECO:0000256" key="5">
    <source>
        <dbReference type="ARBA" id="ARBA00022705"/>
    </source>
</evidence>
<evidence type="ECO:0000256" key="17">
    <source>
        <dbReference type="SAM" id="SignalP"/>
    </source>
</evidence>
<dbReference type="InterPro" id="IPR000977">
    <property type="entry name" value="DNA_ligase_ATP-dep"/>
</dbReference>
<keyword evidence="17" id="KW-0732">Signal</keyword>
<feature type="region of interest" description="Disordered" evidence="16">
    <location>
        <begin position="157"/>
        <end position="186"/>
    </location>
</feature>
<dbReference type="FunFam" id="1.10.3260.10:FF:000001">
    <property type="entry name" value="DNA ligase"/>
    <property type="match status" value="1"/>
</dbReference>
<evidence type="ECO:0000256" key="1">
    <source>
        <dbReference type="ARBA" id="ARBA00004123"/>
    </source>
</evidence>
<keyword evidence="10 14" id="KW-0234">DNA repair</keyword>
<dbReference type="CDD" id="cd07969">
    <property type="entry name" value="OBF_DNA_ligase_I"/>
    <property type="match status" value="1"/>
</dbReference>
<feature type="compositionally biased region" description="Low complexity" evidence="16">
    <location>
        <begin position="103"/>
        <end position="117"/>
    </location>
</feature>
<evidence type="ECO:0000256" key="14">
    <source>
        <dbReference type="RuleBase" id="RU000617"/>
    </source>
</evidence>
<dbReference type="Pfam" id="PF04679">
    <property type="entry name" value="DNA_ligase_A_C"/>
    <property type="match status" value="1"/>
</dbReference>
<dbReference type="Gene3D" id="3.30.470.30">
    <property type="entry name" value="DNA ligase/mRNA capping enzyme"/>
    <property type="match status" value="1"/>
</dbReference>
<feature type="non-terminal residue" evidence="19">
    <location>
        <position position="1"/>
    </location>
</feature>
<dbReference type="InterPro" id="IPR012308">
    <property type="entry name" value="DNA_ligase_ATP-dep_N"/>
</dbReference>
<dbReference type="InterPro" id="IPR036599">
    <property type="entry name" value="DNA_ligase_N_sf"/>
</dbReference>
<dbReference type="FunFam" id="2.40.50.140:FF:000062">
    <property type="entry name" value="DNA ligase"/>
    <property type="match status" value="1"/>
</dbReference>
<evidence type="ECO:0000256" key="4">
    <source>
        <dbReference type="ARBA" id="ARBA00022618"/>
    </source>
</evidence>
<dbReference type="PROSITE" id="PS50160">
    <property type="entry name" value="DNA_LIGASE_A3"/>
    <property type="match status" value="1"/>
</dbReference>
<dbReference type="InterPro" id="IPR012310">
    <property type="entry name" value="DNA_ligase_ATP-dep_cent"/>
</dbReference>
<dbReference type="GO" id="GO:0005634">
    <property type="term" value="C:nucleus"/>
    <property type="evidence" value="ECO:0007669"/>
    <property type="project" value="UniProtKB-SubCell"/>
</dbReference>
<dbReference type="InterPro" id="IPR050191">
    <property type="entry name" value="ATP-dep_DNA_ligase"/>
</dbReference>
<evidence type="ECO:0000256" key="6">
    <source>
        <dbReference type="ARBA" id="ARBA00022741"/>
    </source>
</evidence>
<dbReference type="GO" id="GO:0006281">
    <property type="term" value="P:DNA repair"/>
    <property type="evidence" value="ECO:0007669"/>
    <property type="project" value="UniProtKB-KW"/>
</dbReference>
<dbReference type="GO" id="GO:0003677">
    <property type="term" value="F:DNA binding"/>
    <property type="evidence" value="ECO:0007669"/>
    <property type="project" value="InterPro"/>
</dbReference>
<keyword evidence="3 14" id="KW-0436">Ligase</keyword>
<dbReference type="PANTHER" id="PTHR45674:SF4">
    <property type="entry name" value="DNA LIGASE 1"/>
    <property type="match status" value="1"/>
</dbReference>